<dbReference type="GO" id="GO:0006281">
    <property type="term" value="P:DNA repair"/>
    <property type="evidence" value="ECO:0007669"/>
    <property type="project" value="UniProtKB-KW"/>
</dbReference>
<evidence type="ECO:0000313" key="8">
    <source>
        <dbReference type="EMBL" id="PIS09088.1"/>
    </source>
</evidence>
<dbReference type="Gene3D" id="1.10.10.10">
    <property type="entry name" value="Winged helix-like DNA-binding domain superfamily/Winged helix DNA-binding domain"/>
    <property type="match status" value="1"/>
</dbReference>
<comment type="catalytic activity">
    <reaction evidence="6">
        <text>a 6-O-methyl-2'-deoxyguanosine in DNA + L-cysteinyl-[protein] = S-methyl-L-cysteinyl-[protein] + a 2'-deoxyguanosine in DNA</text>
        <dbReference type="Rhea" id="RHEA:24000"/>
        <dbReference type="Rhea" id="RHEA-COMP:10131"/>
        <dbReference type="Rhea" id="RHEA-COMP:10132"/>
        <dbReference type="Rhea" id="RHEA-COMP:11367"/>
        <dbReference type="Rhea" id="RHEA-COMP:11368"/>
        <dbReference type="ChEBI" id="CHEBI:29950"/>
        <dbReference type="ChEBI" id="CHEBI:82612"/>
        <dbReference type="ChEBI" id="CHEBI:85445"/>
        <dbReference type="ChEBI" id="CHEBI:85448"/>
        <dbReference type="EC" id="2.1.1.63"/>
    </reaction>
</comment>
<dbReference type="EMBL" id="PEZT01000020">
    <property type="protein sequence ID" value="PIS09088.1"/>
    <property type="molecule type" value="Genomic_DNA"/>
</dbReference>
<dbReference type="AlphaFoldDB" id="A0A2H0WAZ8"/>
<evidence type="ECO:0000256" key="2">
    <source>
        <dbReference type="ARBA" id="ARBA00022603"/>
    </source>
</evidence>
<evidence type="ECO:0000313" key="9">
    <source>
        <dbReference type="Proteomes" id="UP000230093"/>
    </source>
</evidence>
<feature type="domain" description="Methylated-DNA-[protein]-cysteine S-methyltransferase DNA binding" evidence="7">
    <location>
        <begin position="3"/>
        <end position="87"/>
    </location>
</feature>
<comment type="catalytic activity">
    <reaction evidence="1">
        <text>a 4-O-methyl-thymidine in DNA + L-cysteinyl-[protein] = a thymidine in DNA + S-methyl-L-cysteinyl-[protein]</text>
        <dbReference type="Rhea" id="RHEA:53428"/>
        <dbReference type="Rhea" id="RHEA-COMP:10131"/>
        <dbReference type="Rhea" id="RHEA-COMP:10132"/>
        <dbReference type="Rhea" id="RHEA-COMP:13555"/>
        <dbReference type="Rhea" id="RHEA-COMP:13556"/>
        <dbReference type="ChEBI" id="CHEBI:29950"/>
        <dbReference type="ChEBI" id="CHEBI:82612"/>
        <dbReference type="ChEBI" id="CHEBI:137386"/>
        <dbReference type="ChEBI" id="CHEBI:137387"/>
        <dbReference type="EC" id="2.1.1.63"/>
    </reaction>
</comment>
<dbReference type="SUPFAM" id="SSF46767">
    <property type="entry name" value="Methylated DNA-protein cysteine methyltransferase, C-terminal domain"/>
    <property type="match status" value="1"/>
</dbReference>
<evidence type="ECO:0000256" key="6">
    <source>
        <dbReference type="ARBA" id="ARBA00049348"/>
    </source>
</evidence>
<evidence type="ECO:0000256" key="4">
    <source>
        <dbReference type="ARBA" id="ARBA00022763"/>
    </source>
</evidence>
<evidence type="ECO:0000256" key="5">
    <source>
        <dbReference type="ARBA" id="ARBA00023204"/>
    </source>
</evidence>
<name>A0A2H0WAZ8_9BACT</name>
<evidence type="ECO:0000259" key="7">
    <source>
        <dbReference type="Pfam" id="PF01035"/>
    </source>
</evidence>
<dbReference type="PANTHER" id="PTHR10815:SF13">
    <property type="entry name" value="METHYLATED-DNA--PROTEIN-CYSTEINE METHYLTRANSFERASE"/>
    <property type="match status" value="1"/>
</dbReference>
<protein>
    <submittedName>
        <fullName evidence="8">Cysteine methyltransferase</fullName>
    </submittedName>
</protein>
<dbReference type="GO" id="GO:0003908">
    <property type="term" value="F:methylated-DNA-[protein]-cysteine S-methyltransferase activity"/>
    <property type="evidence" value="ECO:0007669"/>
    <property type="project" value="UniProtKB-EC"/>
</dbReference>
<proteinExistence type="predicted"/>
<evidence type="ECO:0000256" key="3">
    <source>
        <dbReference type="ARBA" id="ARBA00022679"/>
    </source>
</evidence>
<dbReference type="GO" id="GO:0032259">
    <property type="term" value="P:methylation"/>
    <property type="evidence" value="ECO:0007669"/>
    <property type="project" value="UniProtKB-KW"/>
</dbReference>
<dbReference type="InterPro" id="IPR014048">
    <property type="entry name" value="MethylDNA_cys_MeTrfase_DNA-bd"/>
</dbReference>
<gene>
    <name evidence="8" type="ORF">COT75_03380</name>
</gene>
<dbReference type="PANTHER" id="PTHR10815">
    <property type="entry name" value="METHYLATED-DNA--PROTEIN-CYSTEINE METHYLTRANSFERASE"/>
    <property type="match status" value="1"/>
</dbReference>
<dbReference type="Pfam" id="PF01035">
    <property type="entry name" value="DNA_binding_1"/>
    <property type="match status" value="1"/>
</dbReference>
<accession>A0A2H0WAZ8</accession>
<reference evidence="9" key="1">
    <citation type="submission" date="2017-09" db="EMBL/GenBank/DDBJ databases">
        <title>Depth-based differentiation of microbial function through sediment-hosted aquifers and enrichment of novel symbionts in the deep terrestrial subsurface.</title>
        <authorList>
            <person name="Probst A.J."/>
            <person name="Ladd B."/>
            <person name="Jarett J.K."/>
            <person name="Geller-Mcgrath D.E."/>
            <person name="Sieber C.M.K."/>
            <person name="Emerson J.B."/>
            <person name="Anantharaman K."/>
            <person name="Thomas B.C."/>
            <person name="Malmstrom R."/>
            <person name="Stieglmeier M."/>
            <person name="Klingl A."/>
            <person name="Woyke T."/>
            <person name="Ryan C.M."/>
            <person name="Banfield J.F."/>
        </authorList>
    </citation>
    <scope>NUCLEOTIDE SEQUENCE [LARGE SCALE GENOMIC DNA]</scope>
</reference>
<dbReference type="NCBIfam" id="TIGR00589">
    <property type="entry name" value="ogt"/>
    <property type="match status" value="1"/>
</dbReference>
<sequence>MSPFSKKVYQLTKQVPKGKVTTYKQIAKALNTKAYQEVGQALRNNPYAPKVPCHRVIKTNGLIGGFNGKTKGKEILKKISLLKKEGVKIKENKVLNFKTILFTFS</sequence>
<dbReference type="PROSITE" id="PS00374">
    <property type="entry name" value="MGMT"/>
    <property type="match status" value="1"/>
</dbReference>
<dbReference type="InterPro" id="IPR036217">
    <property type="entry name" value="MethylDNA_cys_MeTrfase_DNAb"/>
</dbReference>
<keyword evidence="2 8" id="KW-0489">Methyltransferase</keyword>
<dbReference type="InterPro" id="IPR036388">
    <property type="entry name" value="WH-like_DNA-bd_sf"/>
</dbReference>
<comment type="caution">
    <text evidence="8">The sequence shown here is derived from an EMBL/GenBank/DDBJ whole genome shotgun (WGS) entry which is preliminary data.</text>
</comment>
<keyword evidence="4" id="KW-0227">DNA damage</keyword>
<keyword evidence="5" id="KW-0234">DNA repair</keyword>
<dbReference type="Proteomes" id="UP000230093">
    <property type="component" value="Unassembled WGS sequence"/>
</dbReference>
<dbReference type="CDD" id="cd06445">
    <property type="entry name" value="ATase"/>
    <property type="match status" value="1"/>
</dbReference>
<evidence type="ECO:0000256" key="1">
    <source>
        <dbReference type="ARBA" id="ARBA00001286"/>
    </source>
</evidence>
<organism evidence="8 9">
    <name type="scientific">Candidatus Beckwithbacteria bacterium CG10_big_fil_rev_8_21_14_0_10_34_10</name>
    <dbReference type="NCBI Taxonomy" id="1974495"/>
    <lineage>
        <taxon>Bacteria</taxon>
        <taxon>Candidatus Beckwithiibacteriota</taxon>
    </lineage>
</organism>
<keyword evidence="3 8" id="KW-0808">Transferase</keyword>
<dbReference type="InterPro" id="IPR001497">
    <property type="entry name" value="MethylDNA_cys_MeTrfase_AS"/>
</dbReference>